<evidence type="ECO:0000256" key="2">
    <source>
        <dbReference type="ARBA" id="ARBA00022679"/>
    </source>
</evidence>
<sequence length="239" mass="27486">ALRNEFTSLFRHLFILFFRFTIAFQVMADNAASLVPSKSTDNAGEVLGNENDFDCDEADSVLNSDSKTCKFCYGTESDGSEWLHPCKCSGSLMWVHANCFELWLTNAPPAQQIRCLMCNYSYKKRLVLLPPSEWRLPNVNISFFQCLEIALDLYSTTRLYKGFVNTFSGKRSIVMQVGHILFYRMFILTSSRVEYYESIGRQLLKSIFQQTIANYGEDEEDQSMVSMSFSKEIEALVRF</sequence>
<evidence type="ECO:0000256" key="5">
    <source>
        <dbReference type="ARBA" id="ARBA00022771"/>
    </source>
</evidence>
<evidence type="ECO:0000256" key="6">
    <source>
        <dbReference type="ARBA" id="ARBA00022786"/>
    </source>
</evidence>
<protein>
    <recommendedName>
        <fullName evidence="11">RING-CH-type domain-containing protein</fullName>
    </recommendedName>
</protein>
<keyword evidence="8" id="KW-1133">Transmembrane helix</keyword>
<dbReference type="AlphaFoldDB" id="A0AAN4Z8H7"/>
<accession>A0AAN4Z8H7</accession>
<reference evidence="13" key="1">
    <citation type="submission" date="2022-10" db="EMBL/GenBank/DDBJ databases">
        <title>Genome assembly of Pristionchus species.</title>
        <authorList>
            <person name="Yoshida K."/>
            <person name="Sommer R.J."/>
        </authorList>
    </citation>
    <scope>NUCLEOTIDE SEQUENCE [LARGE SCALE GENOMIC DNA]</scope>
    <source>
        <strain evidence="13">RS5460</strain>
    </source>
</reference>
<comment type="caution">
    <text evidence="12">The sequence shown here is derived from an EMBL/GenBank/DDBJ whole genome shotgun (WGS) entry which is preliminary data.</text>
</comment>
<keyword evidence="10" id="KW-0732">Signal</keyword>
<dbReference type="EMBL" id="BTRK01000002">
    <property type="protein sequence ID" value="GMR36046.1"/>
    <property type="molecule type" value="Genomic_DNA"/>
</dbReference>
<evidence type="ECO:0000313" key="12">
    <source>
        <dbReference type="EMBL" id="GMR36046.1"/>
    </source>
</evidence>
<dbReference type="InterPro" id="IPR013083">
    <property type="entry name" value="Znf_RING/FYVE/PHD"/>
</dbReference>
<feature type="non-terminal residue" evidence="12">
    <location>
        <position position="1"/>
    </location>
</feature>
<keyword evidence="2" id="KW-0808">Transferase</keyword>
<feature type="chain" id="PRO_5042863828" description="RING-CH-type domain-containing protein" evidence="10">
    <location>
        <begin position="24"/>
        <end position="239"/>
    </location>
</feature>
<keyword evidence="5" id="KW-0863">Zinc-finger</keyword>
<comment type="subcellular location">
    <subcellularLocation>
        <location evidence="1">Membrane</location>
        <topology evidence="1">Multi-pass membrane protein</topology>
    </subcellularLocation>
</comment>
<gene>
    <name evidence="12" type="ORF">PMAYCL1PPCAC_06241</name>
</gene>
<dbReference type="Pfam" id="PF12906">
    <property type="entry name" value="RINGv"/>
    <property type="match status" value="1"/>
</dbReference>
<dbReference type="SUPFAM" id="SSF57850">
    <property type="entry name" value="RING/U-box"/>
    <property type="match status" value="1"/>
</dbReference>
<evidence type="ECO:0000256" key="1">
    <source>
        <dbReference type="ARBA" id="ARBA00004141"/>
    </source>
</evidence>
<keyword evidence="6" id="KW-0833">Ubl conjugation pathway</keyword>
<dbReference type="GO" id="GO:0016020">
    <property type="term" value="C:membrane"/>
    <property type="evidence" value="ECO:0007669"/>
    <property type="project" value="UniProtKB-SubCell"/>
</dbReference>
<evidence type="ECO:0000256" key="4">
    <source>
        <dbReference type="ARBA" id="ARBA00022723"/>
    </source>
</evidence>
<dbReference type="Gene3D" id="3.30.40.10">
    <property type="entry name" value="Zinc/RING finger domain, C3HC4 (zinc finger)"/>
    <property type="match status" value="1"/>
</dbReference>
<dbReference type="InterPro" id="IPR011016">
    <property type="entry name" value="Znf_RING-CH"/>
</dbReference>
<dbReference type="Proteomes" id="UP001328107">
    <property type="component" value="Unassembled WGS sequence"/>
</dbReference>
<keyword evidence="3" id="KW-0812">Transmembrane</keyword>
<name>A0AAN4Z8H7_9BILA</name>
<evidence type="ECO:0000313" key="13">
    <source>
        <dbReference type="Proteomes" id="UP001328107"/>
    </source>
</evidence>
<evidence type="ECO:0000256" key="10">
    <source>
        <dbReference type="SAM" id="SignalP"/>
    </source>
</evidence>
<dbReference type="GO" id="GO:0008270">
    <property type="term" value="F:zinc ion binding"/>
    <property type="evidence" value="ECO:0007669"/>
    <property type="project" value="UniProtKB-KW"/>
</dbReference>
<feature type="signal peptide" evidence="10">
    <location>
        <begin position="1"/>
        <end position="23"/>
    </location>
</feature>
<keyword evidence="4" id="KW-0479">Metal-binding</keyword>
<evidence type="ECO:0000259" key="11">
    <source>
        <dbReference type="PROSITE" id="PS51292"/>
    </source>
</evidence>
<dbReference type="PANTHER" id="PTHR46065:SF3">
    <property type="entry name" value="FI20425P1"/>
    <property type="match status" value="1"/>
</dbReference>
<evidence type="ECO:0000256" key="7">
    <source>
        <dbReference type="ARBA" id="ARBA00022833"/>
    </source>
</evidence>
<dbReference type="GO" id="GO:0016740">
    <property type="term" value="F:transferase activity"/>
    <property type="evidence" value="ECO:0007669"/>
    <property type="project" value="UniProtKB-KW"/>
</dbReference>
<keyword evidence="13" id="KW-1185">Reference proteome</keyword>
<dbReference type="SMART" id="SM00744">
    <property type="entry name" value="RINGv"/>
    <property type="match status" value="1"/>
</dbReference>
<evidence type="ECO:0000256" key="3">
    <source>
        <dbReference type="ARBA" id="ARBA00022692"/>
    </source>
</evidence>
<feature type="domain" description="RING-CH-type" evidence="11">
    <location>
        <begin position="61"/>
        <end position="125"/>
    </location>
</feature>
<dbReference type="PROSITE" id="PS51292">
    <property type="entry name" value="ZF_RING_CH"/>
    <property type="match status" value="1"/>
</dbReference>
<keyword evidence="7" id="KW-0862">Zinc</keyword>
<proteinExistence type="predicted"/>
<evidence type="ECO:0000256" key="8">
    <source>
        <dbReference type="ARBA" id="ARBA00022989"/>
    </source>
</evidence>
<evidence type="ECO:0000256" key="9">
    <source>
        <dbReference type="ARBA" id="ARBA00023136"/>
    </source>
</evidence>
<dbReference type="PANTHER" id="PTHR46065">
    <property type="entry name" value="E3 UBIQUITIN-PROTEIN LIGASE MARCH 2/3 FAMILY MEMBER"/>
    <property type="match status" value="1"/>
</dbReference>
<keyword evidence="9" id="KW-0472">Membrane</keyword>
<organism evidence="12 13">
    <name type="scientific">Pristionchus mayeri</name>
    <dbReference type="NCBI Taxonomy" id="1317129"/>
    <lineage>
        <taxon>Eukaryota</taxon>
        <taxon>Metazoa</taxon>
        <taxon>Ecdysozoa</taxon>
        <taxon>Nematoda</taxon>
        <taxon>Chromadorea</taxon>
        <taxon>Rhabditida</taxon>
        <taxon>Rhabditina</taxon>
        <taxon>Diplogasteromorpha</taxon>
        <taxon>Diplogasteroidea</taxon>
        <taxon>Neodiplogasteridae</taxon>
        <taxon>Pristionchus</taxon>
    </lineage>
</organism>